<dbReference type="STRING" id="1227492.C482_00860"/>
<evidence type="ECO:0000313" key="3">
    <source>
        <dbReference type="Proteomes" id="UP000011693"/>
    </source>
</evidence>
<keyword evidence="1" id="KW-0472">Membrane</keyword>
<proteinExistence type="predicted"/>
<accession>M0B7R7</accession>
<dbReference type="RefSeq" id="WP_006165456.1">
    <property type="nucleotide sequence ID" value="NZ_AOIN01000008.1"/>
</dbReference>
<keyword evidence="1" id="KW-0812">Transmembrane</keyword>
<keyword evidence="1" id="KW-1133">Transmembrane helix</keyword>
<protein>
    <submittedName>
        <fullName evidence="2">Uncharacterized protein</fullName>
    </submittedName>
</protein>
<dbReference type="AlphaFoldDB" id="M0B7R7"/>
<dbReference type="OrthoDB" id="374242at2157"/>
<name>M0B7R7_9EURY</name>
<evidence type="ECO:0000313" key="2">
    <source>
        <dbReference type="EMBL" id="ELZ06328.1"/>
    </source>
</evidence>
<gene>
    <name evidence="2" type="ORF">C482_00860</name>
</gene>
<reference evidence="2 3" key="1">
    <citation type="journal article" date="2014" name="PLoS Genet.">
        <title>Phylogenetically driven sequencing of extremely halophilic archaea reveals strategies for static and dynamic osmo-response.</title>
        <authorList>
            <person name="Becker E.A."/>
            <person name="Seitzer P.M."/>
            <person name="Tritt A."/>
            <person name="Larsen D."/>
            <person name="Krusor M."/>
            <person name="Yao A.I."/>
            <person name="Wu D."/>
            <person name="Madern D."/>
            <person name="Eisen J.A."/>
            <person name="Darling A.E."/>
            <person name="Facciotti M.T."/>
        </authorList>
    </citation>
    <scope>NUCLEOTIDE SEQUENCE [LARGE SCALE GENOMIC DNA]</scope>
    <source>
        <strain evidence="2 3">JCM 10990</strain>
    </source>
</reference>
<feature type="transmembrane region" description="Helical" evidence="1">
    <location>
        <begin position="20"/>
        <end position="42"/>
    </location>
</feature>
<dbReference type="Proteomes" id="UP000011693">
    <property type="component" value="Unassembled WGS sequence"/>
</dbReference>
<comment type="caution">
    <text evidence="2">The sequence shown here is derived from an EMBL/GenBank/DDBJ whole genome shotgun (WGS) entry which is preliminary data.</text>
</comment>
<keyword evidence="3" id="KW-1185">Reference proteome</keyword>
<sequence length="236" mass="25142">MREIPLRSILRGRSPRVLSLLRVGAVVALVLSSVSLGVSVGIDGPIDRTPAAEVQVTNESVSLESETLTEPVDVHTMSGTTDEQISIARDGETLAITVESPPINESAFEGEPIAPNETHVQDIVRANETVQSLIDNSSDHDLSTRIAVDLSYEGEREPVSVERGQPAFDVTTTSENEIRIRQTAPTALDTITATLILQDDGHATTTAVTVDTVNETVTDITATPSERPVAHGDASQ</sequence>
<dbReference type="EMBL" id="AOIN01000008">
    <property type="protein sequence ID" value="ELZ06328.1"/>
    <property type="molecule type" value="Genomic_DNA"/>
</dbReference>
<evidence type="ECO:0000256" key="1">
    <source>
        <dbReference type="SAM" id="Phobius"/>
    </source>
</evidence>
<dbReference type="PATRIC" id="fig|1227492.4.peg.158"/>
<organism evidence="2 3">
    <name type="scientific">Natrialba chahannaoensis JCM 10990</name>
    <dbReference type="NCBI Taxonomy" id="1227492"/>
    <lineage>
        <taxon>Archaea</taxon>
        <taxon>Methanobacteriati</taxon>
        <taxon>Methanobacteriota</taxon>
        <taxon>Stenosarchaea group</taxon>
        <taxon>Halobacteria</taxon>
        <taxon>Halobacteriales</taxon>
        <taxon>Natrialbaceae</taxon>
        <taxon>Natrialba</taxon>
    </lineage>
</organism>